<dbReference type="EMBL" id="REFC01000012">
    <property type="protein sequence ID" value="RMA64394.1"/>
    <property type="molecule type" value="Genomic_DNA"/>
</dbReference>
<proteinExistence type="predicted"/>
<feature type="transmembrane region" description="Helical" evidence="1">
    <location>
        <begin position="7"/>
        <end position="28"/>
    </location>
</feature>
<dbReference type="OrthoDB" id="1445748at2"/>
<evidence type="ECO:0000313" key="3">
    <source>
        <dbReference type="Proteomes" id="UP000271339"/>
    </source>
</evidence>
<dbReference type="PROSITE" id="PS51257">
    <property type="entry name" value="PROKAR_LIPOPROTEIN"/>
    <property type="match status" value="1"/>
</dbReference>
<dbReference type="AlphaFoldDB" id="A0A3L9YVP4"/>
<keyword evidence="1" id="KW-1133">Transmembrane helix</keyword>
<dbReference type="Proteomes" id="UP000271339">
    <property type="component" value="Unassembled WGS sequence"/>
</dbReference>
<accession>A0A3L9YVP4</accession>
<keyword evidence="3" id="KW-1185">Reference proteome</keyword>
<reference evidence="2 3" key="1">
    <citation type="submission" date="2018-10" db="EMBL/GenBank/DDBJ databases">
        <title>Genomic Encyclopedia of Archaeal and Bacterial Type Strains, Phase II (KMG-II): from individual species to whole genera.</title>
        <authorList>
            <person name="Goeker M."/>
        </authorList>
    </citation>
    <scope>NUCLEOTIDE SEQUENCE [LARGE SCALE GENOMIC DNA]</scope>
    <source>
        <strain evidence="2 3">DSM 23424</strain>
    </source>
</reference>
<gene>
    <name evidence="2" type="ORF">BXY75_1269</name>
</gene>
<sequence>MQLTSKFLLRSIILTFVFFTMISCYSVRIVSTKGSPMPPLEMEGDDWYRDKMVVEIDTVLKAGTLTDDVIFRVLRDGCETGKLFSVEYKNTFSGSMKYIFSFGSKRKVKLKYVCMKPSN</sequence>
<dbReference type="RefSeq" id="WP_147437238.1">
    <property type="nucleotide sequence ID" value="NZ_REFC01000012.1"/>
</dbReference>
<evidence type="ECO:0000313" key="2">
    <source>
        <dbReference type="EMBL" id="RMA64394.1"/>
    </source>
</evidence>
<keyword evidence="1" id="KW-0472">Membrane</keyword>
<keyword evidence="1" id="KW-0812">Transmembrane</keyword>
<evidence type="ECO:0000256" key="1">
    <source>
        <dbReference type="SAM" id="Phobius"/>
    </source>
</evidence>
<protein>
    <recommendedName>
        <fullName evidence="4">Lipoprotein</fullName>
    </recommendedName>
</protein>
<evidence type="ECO:0008006" key="4">
    <source>
        <dbReference type="Google" id="ProtNLM"/>
    </source>
</evidence>
<name>A0A3L9YVP4_9FLAO</name>
<comment type="caution">
    <text evidence="2">The sequence shown here is derived from an EMBL/GenBank/DDBJ whole genome shotgun (WGS) entry which is preliminary data.</text>
</comment>
<organism evidence="2 3">
    <name type="scientific">Ulvibacter antarcticus</name>
    <dbReference type="NCBI Taxonomy" id="442714"/>
    <lineage>
        <taxon>Bacteria</taxon>
        <taxon>Pseudomonadati</taxon>
        <taxon>Bacteroidota</taxon>
        <taxon>Flavobacteriia</taxon>
        <taxon>Flavobacteriales</taxon>
        <taxon>Flavobacteriaceae</taxon>
        <taxon>Ulvibacter</taxon>
    </lineage>
</organism>